<dbReference type="Proteomes" id="UP000735302">
    <property type="component" value="Unassembled WGS sequence"/>
</dbReference>
<comment type="caution">
    <text evidence="1">The sequence shown here is derived from an EMBL/GenBank/DDBJ whole genome shotgun (WGS) entry which is preliminary data.</text>
</comment>
<evidence type="ECO:0000313" key="2">
    <source>
        <dbReference type="Proteomes" id="UP000735302"/>
    </source>
</evidence>
<organism evidence="1 2">
    <name type="scientific">Plakobranchus ocellatus</name>
    <dbReference type="NCBI Taxonomy" id="259542"/>
    <lineage>
        <taxon>Eukaryota</taxon>
        <taxon>Metazoa</taxon>
        <taxon>Spiralia</taxon>
        <taxon>Lophotrochozoa</taxon>
        <taxon>Mollusca</taxon>
        <taxon>Gastropoda</taxon>
        <taxon>Heterobranchia</taxon>
        <taxon>Euthyneura</taxon>
        <taxon>Panpulmonata</taxon>
        <taxon>Sacoglossa</taxon>
        <taxon>Placobranchoidea</taxon>
        <taxon>Plakobranchidae</taxon>
        <taxon>Plakobranchus</taxon>
    </lineage>
</organism>
<gene>
    <name evidence="1" type="ORF">PoB_001753400</name>
</gene>
<dbReference type="AlphaFoldDB" id="A0AAV3ZAR5"/>
<name>A0AAV3ZAR5_9GAST</name>
<reference evidence="1 2" key="1">
    <citation type="journal article" date="2021" name="Elife">
        <title>Chloroplast acquisition without the gene transfer in kleptoplastic sea slugs, Plakobranchus ocellatus.</title>
        <authorList>
            <person name="Maeda T."/>
            <person name="Takahashi S."/>
            <person name="Yoshida T."/>
            <person name="Shimamura S."/>
            <person name="Takaki Y."/>
            <person name="Nagai Y."/>
            <person name="Toyoda A."/>
            <person name="Suzuki Y."/>
            <person name="Arimoto A."/>
            <person name="Ishii H."/>
            <person name="Satoh N."/>
            <person name="Nishiyama T."/>
            <person name="Hasebe M."/>
            <person name="Maruyama T."/>
            <person name="Minagawa J."/>
            <person name="Obokata J."/>
            <person name="Shigenobu S."/>
        </authorList>
    </citation>
    <scope>NUCLEOTIDE SEQUENCE [LARGE SCALE GENOMIC DNA]</scope>
</reference>
<dbReference type="EMBL" id="BLXT01002086">
    <property type="protein sequence ID" value="GFN91028.1"/>
    <property type="molecule type" value="Genomic_DNA"/>
</dbReference>
<accession>A0AAV3ZAR5</accession>
<protein>
    <submittedName>
        <fullName evidence="1">Uncharacterized protein</fullName>
    </submittedName>
</protein>
<evidence type="ECO:0000313" key="1">
    <source>
        <dbReference type="EMBL" id="GFN91028.1"/>
    </source>
</evidence>
<sequence length="136" mass="15168">MFFFYIVSPQQGDLRLSGPPSDQGAGGGARTLDRKVPADLASHCATNAPFLAILMQRMYKWSVATKKEGKDSRKAYSLTFFLMGQSKLTTPHRVKTITNHSALTPALFNVFGGRDEERECLHRIKICGNARCFNEK</sequence>
<proteinExistence type="predicted"/>
<keyword evidence="2" id="KW-1185">Reference proteome</keyword>